<dbReference type="OrthoDB" id="10276329at2759"/>
<protein>
    <submittedName>
        <fullName evidence="1">Uncharacterized protein</fullName>
    </submittedName>
</protein>
<organism evidence="1 2">
    <name type="scientific">Postia placenta MAD-698-R-SB12</name>
    <dbReference type="NCBI Taxonomy" id="670580"/>
    <lineage>
        <taxon>Eukaryota</taxon>
        <taxon>Fungi</taxon>
        <taxon>Dikarya</taxon>
        <taxon>Basidiomycota</taxon>
        <taxon>Agaricomycotina</taxon>
        <taxon>Agaricomycetes</taxon>
        <taxon>Polyporales</taxon>
        <taxon>Adustoporiaceae</taxon>
        <taxon>Rhodonia</taxon>
    </lineage>
</organism>
<proteinExistence type="predicted"/>
<dbReference type="GeneID" id="36332061"/>
<sequence>MSVLWETMSGLAPLIRTLPRNYVCNYENVDDKPKDHTRTFVVGVNRSPLDSNDRLALNTQRLDHYARFIKHVTIHKEDAYYATLHDLSIHTPSDYRLLPEVRTLDIHLDAVNGPEGVNMLFGPRLDAISVRITGMDAGLRWTMVLFSQMFAVCRGLRTLKADLGDCHAQMMCVVLDALRAARPPLTTLHLGVQNRIYAYGFSNSCMTTPNESMERLLRAVSGTVRDFSTTIMISPSILPSFSLFRNLQNLVVYVRPPEPSSRSTRLSLPSLRSLEIIADHIFRDTPPWLRWLEAEHLHTLAIFSREHLDDSCGKRLRDFNVSLLMCSLRKTLQVVSIHTLLQCRHGCILHCNAREFAAHNAKGARTRGPAARSLAPAKSLFDNEGAVTNGHTRRYARARAQGNLAGERGRRLRHWWYESRASTSEPAVAQTGEAPLCLRVGDARPEWAALW</sequence>
<accession>A0A1X6MMB4</accession>
<reference evidence="1 2" key="1">
    <citation type="submission" date="2017-04" db="EMBL/GenBank/DDBJ databases">
        <title>Genome Sequence of the Model Brown-Rot Fungus Postia placenta SB12.</title>
        <authorList>
            <consortium name="DOE Joint Genome Institute"/>
            <person name="Gaskell J."/>
            <person name="Kersten P."/>
            <person name="Larrondo L.F."/>
            <person name="Canessa P."/>
            <person name="Martinez D."/>
            <person name="Hibbett D."/>
            <person name="Schmoll M."/>
            <person name="Kubicek C.P."/>
            <person name="Martinez A.T."/>
            <person name="Yadav J."/>
            <person name="Master E."/>
            <person name="Magnuson J.K."/>
            <person name="James T."/>
            <person name="Yaver D."/>
            <person name="Berka R."/>
            <person name="Labutti K."/>
            <person name="Lipzen A."/>
            <person name="Aerts A."/>
            <person name="Barry K."/>
            <person name="Henrissat B."/>
            <person name="Blanchette R."/>
            <person name="Grigoriev I."/>
            <person name="Cullen D."/>
        </authorList>
    </citation>
    <scope>NUCLEOTIDE SEQUENCE [LARGE SCALE GENOMIC DNA]</scope>
    <source>
        <strain evidence="1 2">MAD-698-R-SB12</strain>
    </source>
</reference>
<dbReference type="Proteomes" id="UP000194127">
    <property type="component" value="Unassembled WGS sequence"/>
</dbReference>
<dbReference type="EMBL" id="KZ110608">
    <property type="protein sequence ID" value="OSX57366.1"/>
    <property type="molecule type" value="Genomic_DNA"/>
</dbReference>
<dbReference type="AlphaFoldDB" id="A0A1X6MMB4"/>
<evidence type="ECO:0000313" key="1">
    <source>
        <dbReference type="EMBL" id="OSX57366.1"/>
    </source>
</evidence>
<gene>
    <name evidence="1" type="ORF">POSPLADRAFT_1156851</name>
</gene>
<keyword evidence="2" id="KW-1185">Reference proteome</keyword>
<evidence type="ECO:0000313" key="2">
    <source>
        <dbReference type="Proteomes" id="UP000194127"/>
    </source>
</evidence>
<dbReference type="RefSeq" id="XP_024334160.1">
    <property type="nucleotide sequence ID" value="XM_024487112.1"/>
</dbReference>
<name>A0A1X6MMB4_9APHY</name>